<dbReference type="InterPro" id="IPR029032">
    <property type="entry name" value="AhpD-like"/>
</dbReference>
<dbReference type="Proteomes" id="UP000002601">
    <property type="component" value="Chromosome"/>
</dbReference>
<dbReference type="eggNOG" id="COG0599">
    <property type="taxonomic scope" value="Bacteria"/>
</dbReference>
<dbReference type="InterPro" id="IPR003779">
    <property type="entry name" value="CMD-like"/>
</dbReference>
<dbReference type="Pfam" id="PF02627">
    <property type="entry name" value="CMD"/>
    <property type="match status" value="1"/>
</dbReference>
<name>C6BUP1_MARSD</name>
<keyword evidence="2" id="KW-0560">Oxidoreductase</keyword>
<protein>
    <submittedName>
        <fullName evidence="2">Alkylhydroperoxidase like protein, AhpD family</fullName>
    </submittedName>
</protein>
<dbReference type="EMBL" id="CP001649">
    <property type="protein sequence ID" value="ACS81835.1"/>
    <property type="molecule type" value="Genomic_DNA"/>
</dbReference>
<feature type="domain" description="Carboxymuconolactone decarboxylase-like" evidence="1">
    <location>
        <begin position="24"/>
        <end position="103"/>
    </location>
</feature>
<evidence type="ECO:0000313" key="3">
    <source>
        <dbReference type="Proteomes" id="UP000002601"/>
    </source>
</evidence>
<keyword evidence="2" id="KW-0575">Peroxidase</keyword>
<dbReference type="PANTHER" id="PTHR33930">
    <property type="entry name" value="ALKYL HYDROPEROXIDE REDUCTASE AHPD"/>
    <property type="match status" value="1"/>
</dbReference>
<dbReference type="GO" id="GO:0051920">
    <property type="term" value="F:peroxiredoxin activity"/>
    <property type="evidence" value="ECO:0007669"/>
    <property type="project" value="InterPro"/>
</dbReference>
<dbReference type="KEGG" id="dsa:Desal_3790"/>
<dbReference type="RefSeq" id="WP_015853651.1">
    <property type="nucleotide sequence ID" value="NC_012881.1"/>
</dbReference>
<dbReference type="HOGENOM" id="CLU_137228_1_2_7"/>
<dbReference type="STRING" id="526222.Desal_3790"/>
<evidence type="ECO:0000313" key="2">
    <source>
        <dbReference type="EMBL" id="ACS81835.1"/>
    </source>
</evidence>
<keyword evidence="3" id="KW-1185">Reference proteome</keyword>
<reference evidence="2 3" key="1">
    <citation type="submission" date="2009-06" db="EMBL/GenBank/DDBJ databases">
        <title>Complete sequence of Desulfovibrio salexigens DSM 2638.</title>
        <authorList>
            <consortium name="US DOE Joint Genome Institute"/>
            <person name="Lucas S."/>
            <person name="Copeland A."/>
            <person name="Lapidus A."/>
            <person name="Glavina del Rio T."/>
            <person name="Tice H."/>
            <person name="Bruce D."/>
            <person name="Goodwin L."/>
            <person name="Pitluck S."/>
            <person name="Munk A.C."/>
            <person name="Brettin T."/>
            <person name="Detter J.C."/>
            <person name="Han C."/>
            <person name="Tapia R."/>
            <person name="Larimer F."/>
            <person name="Land M."/>
            <person name="Hauser L."/>
            <person name="Kyrpides N."/>
            <person name="Anderson I."/>
            <person name="Wall J.D."/>
            <person name="Arkin A.P."/>
            <person name="Dehal P."/>
            <person name="Chivian D."/>
            <person name="Giles B."/>
            <person name="Hazen T.C."/>
        </authorList>
    </citation>
    <scope>NUCLEOTIDE SEQUENCE [LARGE SCALE GENOMIC DNA]</scope>
    <source>
        <strain evidence="3">ATCC 14822 / DSM 2638 / NCIMB 8403 / VKM B-1763</strain>
    </source>
</reference>
<dbReference type="PANTHER" id="PTHR33930:SF2">
    <property type="entry name" value="BLR3452 PROTEIN"/>
    <property type="match status" value="1"/>
</dbReference>
<sequence length="115" mass="12539">MAEKQIEIHKQIGENWGTYMKLMPEVGDLYDQFHGEVYKDGTVKAKEKRLMAIVGALVSGCRACMLYQTKEALNLGATVDEILETCAVAISLGGTMAAGEATHIMGFLKELGKID</sequence>
<proteinExistence type="predicted"/>
<dbReference type="OrthoDB" id="5419860at2"/>
<evidence type="ECO:0000259" key="1">
    <source>
        <dbReference type="Pfam" id="PF02627"/>
    </source>
</evidence>
<organism evidence="2 3">
    <name type="scientific">Maridesulfovibrio salexigens (strain ATCC 14822 / DSM 2638 / NCIMB 8403 / VKM B-1763)</name>
    <name type="common">Desulfovibrio salexigens</name>
    <dbReference type="NCBI Taxonomy" id="526222"/>
    <lineage>
        <taxon>Bacteria</taxon>
        <taxon>Pseudomonadati</taxon>
        <taxon>Thermodesulfobacteriota</taxon>
        <taxon>Desulfovibrionia</taxon>
        <taxon>Desulfovibrionales</taxon>
        <taxon>Desulfovibrionaceae</taxon>
        <taxon>Maridesulfovibrio</taxon>
    </lineage>
</organism>
<gene>
    <name evidence="2" type="ordered locus">Desal_3790</name>
</gene>
<accession>C6BUP1</accession>
<dbReference type="AlphaFoldDB" id="C6BUP1"/>
<dbReference type="Gene3D" id="1.20.1290.10">
    <property type="entry name" value="AhpD-like"/>
    <property type="match status" value="1"/>
</dbReference>
<dbReference type="SUPFAM" id="SSF69118">
    <property type="entry name" value="AhpD-like"/>
    <property type="match status" value="1"/>
</dbReference>